<dbReference type="Gene3D" id="3.10.105.10">
    <property type="entry name" value="Dipeptide-binding Protein, Domain 3"/>
    <property type="match status" value="1"/>
</dbReference>
<gene>
    <name evidence="6" type="ORF">APZ41_009260</name>
</gene>
<dbReference type="RefSeq" id="WP_058389662.1">
    <property type="nucleotide sequence ID" value="NZ_CP025189.1"/>
</dbReference>
<dbReference type="CDD" id="cd00995">
    <property type="entry name" value="PBP2_NikA_DppA_OppA_like"/>
    <property type="match status" value="1"/>
</dbReference>
<sequence>MTDALELTRRSLLAGFATLAVAAPALPGQALAQAAGGPGAPSSAIRGGRMAFGRYTDSQFLDPVTTELNADIWVLTNLFDTLLSPTPDGKGLQPGLATEWKWSDDRLALELTLRPGVKFADGSDLTPADVAWSLDRARGTGAWKDLIGSIKAVEPGEGKVTIRLGHPDATLLAALATFNTGIMPQKLVEAAPGATVEDKMKAFAEKPVGTGPFVLASWQRGQTMLLKRNPHHWRVAADGKPLPYLDELRFDIVPDDATRLLKLKAGELDGTEFVPYARVKELQADPAMRMELWPSTRVRYVGLNCRPEYKGRKNPMADVRVRQAINHAVNKDAIIAITTQGLGKPMRSFMSSTTPLFSGPASGALYPYDLAKAKALMAEAGYAEGFEVTCQTISGNQDDVNDLTAIQQMLAAIRIKVTIEQLDNATKVARYRAGDFQLRTALWTNDIADPAQITSYFAYYPNVENVRSGYQNPKLDELYLASSKETDLEKRTAMYQEIQKTYAEAAPILFLYETPYPVAFRKQATGFVQIPLGNNLFVEAAVQR</sequence>
<protein>
    <submittedName>
        <fullName evidence="6">Peptide ABC transporter substrate-binding protein</fullName>
    </submittedName>
</protein>
<keyword evidence="7" id="KW-1185">Reference proteome</keyword>
<dbReference type="InterPro" id="IPR000914">
    <property type="entry name" value="SBP_5_dom"/>
</dbReference>
<name>A0A1S8D6G1_9PROT</name>
<dbReference type="PIRSF" id="PIRSF002741">
    <property type="entry name" value="MppA"/>
    <property type="match status" value="1"/>
</dbReference>
<dbReference type="AlphaFoldDB" id="A0A1S8D6G1"/>
<dbReference type="Gene3D" id="3.40.190.10">
    <property type="entry name" value="Periplasmic binding protein-like II"/>
    <property type="match status" value="1"/>
</dbReference>
<evidence type="ECO:0000256" key="2">
    <source>
        <dbReference type="ARBA" id="ARBA00005695"/>
    </source>
</evidence>
<dbReference type="InterPro" id="IPR039424">
    <property type="entry name" value="SBP_5"/>
</dbReference>
<feature type="chain" id="PRO_5010566006" evidence="4">
    <location>
        <begin position="23"/>
        <end position="544"/>
    </location>
</feature>
<dbReference type="InterPro" id="IPR030678">
    <property type="entry name" value="Peptide/Ni-bd"/>
</dbReference>
<accession>A0A1S8D6G1</accession>
<dbReference type="EMBL" id="LLWF02000023">
    <property type="protein sequence ID" value="ONH83509.1"/>
    <property type="molecule type" value="Genomic_DNA"/>
</dbReference>
<dbReference type="GO" id="GO:0030288">
    <property type="term" value="C:outer membrane-bounded periplasmic space"/>
    <property type="evidence" value="ECO:0007669"/>
    <property type="project" value="UniProtKB-ARBA"/>
</dbReference>
<reference evidence="6" key="1">
    <citation type="submission" date="2016-12" db="EMBL/GenBank/DDBJ databases">
        <title>Draft genome sequence of Roseomonas mucosa strain AU37, isolated from a peripheral intravenous catheter.</title>
        <authorList>
            <person name="Choudhury M.A."/>
            <person name="Sidjabat H.E."/>
            <person name="Wailan A.M."/>
            <person name="Zhang L."/>
            <person name="Marsh N.M."/>
            <person name="Rickard C.M."/>
            <person name="Davies M."/>
            <person name="Mcmillan D.J."/>
        </authorList>
    </citation>
    <scope>NUCLEOTIDE SEQUENCE [LARGE SCALE GENOMIC DNA]</scope>
    <source>
        <strain evidence="6">AU37</strain>
    </source>
</reference>
<evidence type="ECO:0000256" key="4">
    <source>
        <dbReference type="SAM" id="SignalP"/>
    </source>
</evidence>
<keyword evidence="3 4" id="KW-0732">Signal</keyword>
<comment type="caution">
    <text evidence="6">The sequence shown here is derived from an EMBL/GenBank/DDBJ whole genome shotgun (WGS) entry which is preliminary data.</text>
</comment>
<dbReference type="Proteomes" id="UP000054844">
    <property type="component" value="Unassembled WGS sequence"/>
</dbReference>
<evidence type="ECO:0000259" key="5">
    <source>
        <dbReference type="Pfam" id="PF00496"/>
    </source>
</evidence>
<dbReference type="PANTHER" id="PTHR30290">
    <property type="entry name" value="PERIPLASMIC BINDING COMPONENT OF ABC TRANSPORTER"/>
    <property type="match status" value="1"/>
</dbReference>
<evidence type="ECO:0000313" key="6">
    <source>
        <dbReference type="EMBL" id="ONH83509.1"/>
    </source>
</evidence>
<dbReference type="PROSITE" id="PS51318">
    <property type="entry name" value="TAT"/>
    <property type="match status" value="1"/>
</dbReference>
<dbReference type="GO" id="GO:0043190">
    <property type="term" value="C:ATP-binding cassette (ABC) transporter complex"/>
    <property type="evidence" value="ECO:0007669"/>
    <property type="project" value="InterPro"/>
</dbReference>
<comment type="similarity">
    <text evidence="2">Belongs to the bacterial solute-binding protein 5 family.</text>
</comment>
<dbReference type="STRING" id="207340.APZ41_009260"/>
<dbReference type="GO" id="GO:1904680">
    <property type="term" value="F:peptide transmembrane transporter activity"/>
    <property type="evidence" value="ECO:0007669"/>
    <property type="project" value="TreeGrafter"/>
</dbReference>
<comment type="subcellular location">
    <subcellularLocation>
        <location evidence="1">Periplasm</location>
    </subcellularLocation>
</comment>
<feature type="signal peptide" evidence="4">
    <location>
        <begin position="1"/>
        <end position="22"/>
    </location>
</feature>
<evidence type="ECO:0000256" key="3">
    <source>
        <dbReference type="ARBA" id="ARBA00022729"/>
    </source>
</evidence>
<feature type="domain" description="Solute-binding protein family 5" evidence="5">
    <location>
        <begin position="92"/>
        <end position="460"/>
    </location>
</feature>
<dbReference type="GO" id="GO:0015833">
    <property type="term" value="P:peptide transport"/>
    <property type="evidence" value="ECO:0007669"/>
    <property type="project" value="TreeGrafter"/>
</dbReference>
<dbReference type="Pfam" id="PF00496">
    <property type="entry name" value="SBP_bac_5"/>
    <property type="match status" value="1"/>
</dbReference>
<proteinExistence type="inferred from homology"/>
<dbReference type="InterPro" id="IPR006311">
    <property type="entry name" value="TAT_signal"/>
</dbReference>
<evidence type="ECO:0000313" key="7">
    <source>
        <dbReference type="Proteomes" id="UP000054844"/>
    </source>
</evidence>
<organism evidence="6 7">
    <name type="scientific">Roseomonas mucosa</name>
    <dbReference type="NCBI Taxonomy" id="207340"/>
    <lineage>
        <taxon>Bacteria</taxon>
        <taxon>Pseudomonadati</taxon>
        <taxon>Pseudomonadota</taxon>
        <taxon>Alphaproteobacteria</taxon>
        <taxon>Acetobacterales</taxon>
        <taxon>Roseomonadaceae</taxon>
        <taxon>Roseomonas</taxon>
    </lineage>
</organism>
<dbReference type="OrthoDB" id="9803988at2"/>
<evidence type="ECO:0000256" key="1">
    <source>
        <dbReference type="ARBA" id="ARBA00004418"/>
    </source>
</evidence>
<dbReference type="SUPFAM" id="SSF53850">
    <property type="entry name" value="Periplasmic binding protein-like II"/>
    <property type="match status" value="1"/>
</dbReference>
<dbReference type="PANTHER" id="PTHR30290:SF38">
    <property type="entry name" value="D,D-DIPEPTIDE-BINDING PERIPLASMIC PROTEIN DDPA-RELATED"/>
    <property type="match status" value="1"/>
</dbReference>